<evidence type="ECO:0000256" key="1">
    <source>
        <dbReference type="ARBA" id="ARBA00004429"/>
    </source>
</evidence>
<dbReference type="SUPFAM" id="SSF52794">
    <property type="entry name" value="PTS system IIB component-like"/>
    <property type="match status" value="1"/>
</dbReference>
<reference evidence="17 18" key="2">
    <citation type="submission" date="2010-03" db="EMBL/GenBank/DDBJ databases">
        <authorList>
            <person name="Pajon A."/>
        </authorList>
    </citation>
    <scope>NUCLEOTIDE SEQUENCE [LARGE SCALE GENOMIC DNA]</scope>
    <source>
        <strain evidence="17 18">XB6B4</strain>
    </source>
</reference>
<evidence type="ECO:0008006" key="19">
    <source>
        <dbReference type="Google" id="ProtNLM"/>
    </source>
</evidence>
<keyword evidence="7" id="KW-0808">Transferase</keyword>
<feature type="transmembrane region" description="Helical" evidence="13">
    <location>
        <begin position="389"/>
        <end position="419"/>
    </location>
</feature>
<keyword evidence="3" id="KW-0813">Transport</keyword>
<evidence type="ECO:0000256" key="8">
    <source>
        <dbReference type="ARBA" id="ARBA00022683"/>
    </source>
</evidence>
<dbReference type="PROSITE" id="PS51099">
    <property type="entry name" value="PTS_EIIB_TYPE_2"/>
    <property type="match status" value="1"/>
</dbReference>
<dbReference type="InterPro" id="IPR036095">
    <property type="entry name" value="PTS_EIIB-like_sf"/>
</dbReference>
<evidence type="ECO:0000256" key="3">
    <source>
        <dbReference type="ARBA" id="ARBA00022448"/>
    </source>
</evidence>
<feature type="domain" description="PTS EIIB type-2" evidence="15">
    <location>
        <begin position="180"/>
        <end position="275"/>
    </location>
</feature>
<feature type="transmembrane region" description="Helical" evidence="13">
    <location>
        <begin position="585"/>
        <end position="612"/>
    </location>
</feature>
<evidence type="ECO:0000256" key="10">
    <source>
        <dbReference type="ARBA" id="ARBA00022989"/>
    </source>
</evidence>
<keyword evidence="8" id="KW-0598">Phosphotransferase system</keyword>
<dbReference type="GO" id="GO:0005737">
    <property type="term" value="C:cytoplasm"/>
    <property type="evidence" value="ECO:0007669"/>
    <property type="project" value="UniProtKB-SubCell"/>
</dbReference>
<dbReference type="InterPro" id="IPR013011">
    <property type="entry name" value="PTS_EIIB_2"/>
</dbReference>
<proteinExistence type="predicted"/>
<keyword evidence="11 13" id="KW-0472">Membrane</keyword>
<dbReference type="CDD" id="cd00211">
    <property type="entry name" value="PTS_IIA_fru"/>
    <property type="match status" value="1"/>
</dbReference>
<dbReference type="Pfam" id="PF02378">
    <property type="entry name" value="PTS_EIIC"/>
    <property type="match status" value="1"/>
</dbReference>
<evidence type="ECO:0000313" key="18">
    <source>
        <dbReference type="Proteomes" id="UP000008953"/>
    </source>
</evidence>
<protein>
    <recommendedName>
        <fullName evidence="19">PTS fructose transporter subunit IIC</fullName>
    </recommendedName>
</protein>
<dbReference type="GO" id="GO:0005351">
    <property type="term" value="F:carbohydrate:proton symporter activity"/>
    <property type="evidence" value="ECO:0007669"/>
    <property type="project" value="InterPro"/>
</dbReference>
<dbReference type="Gene3D" id="3.40.50.2300">
    <property type="match status" value="1"/>
</dbReference>
<name>D4L1K5_9FIRM</name>
<evidence type="ECO:0000256" key="11">
    <source>
        <dbReference type="ARBA" id="ARBA00023136"/>
    </source>
</evidence>
<dbReference type="InterPro" id="IPR013014">
    <property type="entry name" value="PTS_EIIC_2"/>
</dbReference>
<dbReference type="InterPro" id="IPR050864">
    <property type="entry name" value="Bacterial_PTS_Sugar_Transport"/>
</dbReference>
<dbReference type="FunFam" id="3.40.930.10:FF:000009">
    <property type="entry name" value="PTS system, fructose specific IIABC component"/>
    <property type="match status" value="1"/>
</dbReference>
<dbReference type="InterPro" id="IPR003501">
    <property type="entry name" value="PTS_EIIB_2/3"/>
</dbReference>
<dbReference type="InterPro" id="IPR003352">
    <property type="entry name" value="PTS_EIIC"/>
</dbReference>
<dbReference type="NCBIfam" id="TIGR00829">
    <property type="entry name" value="FRU"/>
    <property type="match status" value="1"/>
</dbReference>
<dbReference type="RefSeq" id="WP_015521813.1">
    <property type="nucleotide sequence ID" value="NC_021012.1"/>
</dbReference>
<dbReference type="PANTHER" id="PTHR30505:SF28">
    <property type="entry name" value="PTS SYSTEM 2-O-ALPHA-MANNOSYL-D-GLYCERATE-SPECIFIC EIIABC COMPONENT"/>
    <property type="match status" value="1"/>
</dbReference>
<dbReference type="NCBIfam" id="TIGR00848">
    <property type="entry name" value="fruA"/>
    <property type="match status" value="1"/>
</dbReference>
<dbReference type="InterPro" id="IPR006327">
    <property type="entry name" value="PTS_IIC_fruc"/>
</dbReference>
<evidence type="ECO:0000256" key="7">
    <source>
        <dbReference type="ARBA" id="ARBA00022679"/>
    </source>
</evidence>
<dbReference type="GO" id="GO:0090563">
    <property type="term" value="F:protein-phosphocysteine-sugar phosphotransferase activity"/>
    <property type="evidence" value="ECO:0007669"/>
    <property type="project" value="TreeGrafter"/>
</dbReference>
<dbReference type="PROSITE" id="PS51104">
    <property type="entry name" value="PTS_EIIC_TYPE_2"/>
    <property type="match status" value="1"/>
</dbReference>
<accession>D4L1K5</accession>
<dbReference type="CDD" id="cd05569">
    <property type="entry name" value="PTS_IIB_fructose"/>
    <property type="match status" value="1"/>
</dbReference>
<dbReference type="AlphaFoldDB" id="D4L1K5"/>
<organism evidence="17 18">
    <name type="scientific">Roseburia intestinalis XB6B4</name>
    <dbReference type="NCBI Taxonomy" id="718255"/>
    <lineage>
        <taxon>Bacteria</taxon>
        <taxon>Bacillati</taxon>
        <taxon>Bacillota</taxon>
        <taxon>Clostridia</taxon>
        <taxon>Lachnospirales</taxon>
        <taxon>Lachnospiraceae</taxon>
        <taxon>Roseburia</taxon>
    </lineage>
</organism>
<evidence type="ECO:0000259" key="14">
    <source>
        <dbReference type="PROSITE" id="PS51094"/>
    </source>
</evidence>
<dbReference type="FunFam" id="3.40.50.2300:FF:000014">
    <property type="entry name" value="PTS system fructose-like transporter subunit IIB"/>
    <property type="match status" value="1"/>
</dbReference>
<dbReference type="HOGENOM" id="CLU_013155_1_0_9"/>
<evidence type="ECO:0000256" key="4">
    <source>
        <dbReference type="ARBA" id="ARBA00022475"/>
    </source>
</evidence>
<dbReference type="InterPro" id="IPR003353">
    <property type="entry name" value="PTS_IIB_fruc"/>
</dbReference>
<evidence type="ECO:0000256" key="12">
    <source>
        <dbReference type="SAM" id="MobiDB-lite"/>
    </source>
</evidence>
<feature type="region of interest" description="Disordered" evidence="12">
    <location>
        <begin position="151"/>
        <end position="172"/>
    </location>
</feature>
<dbReference type="PROSITE" id="PS51094">
    <property type="entry name" value="PTS_EIIA_TYPE_2"/>
    <property type="match status" value="1"/>
</dbReference>
<evidence type="ECO:0000256" key="6">
    <source>
        <dbReference type="ARBA" id="ARBA00022597"/>
    </source>
</evidence>
<dbReference type="SUPFAM" id="SSF55804">
    <property type="entry name" value="Phoshotransferase/anion transport protein"/>
    <property type="match status" value="1"/>
</dbReference>
<dbReference type="NCBIfam" id="TIGR01427">
    <property type="entry name" value="PTS_IIC_fructo"/>
    <property type="match status" value="1"/>
</dbReference>
<dbReference type="Gene3D" id="3.40.930.10">
    <property type="entry name" value="Mannitol-specific EII, Chain A"/>
    <property type="match status" value="1"/>
</dbReference>
<dbReference type="Proteomes" id="UP000008953">
    <property type="component" value="Chromosome"/>
</dbReference>
<dbReference type="PROSITE" id="PS00372">
    <property type="entry name" value="PTS_EIIA_TYPE_2_HIS"/>
    <property type="match status" value="1"/>
</dbReference>
<dbReference type="Pfam" id="PF02302">
    <property type="entry name" value="PTS_IIB"/>
    <property type="match status" value="1"/>
</dbReference>
<keyword evidence="10 13" id="KW-1133">Transmembrane helix</keyword>
<dbReference type="PANTHER" id="PTHR30505">
    <property type="entry name" value="FRUCTOSE-LIKE PERMEASE"/>
    <property type="match status" value="1"/>
</dbReference>
<keyword evidence="5" id="KW-0597">Phosphoprotein</keyword>
<comment type="subcellular location">
    <subcellularLocation>
        <location evidence="1">Cell inner membrane</location>
        <topology evidence="1">Multi-pass membrane protein</topology>
    </subcellularLocation>
    <subcellularLocation>
        <location evidence="2">Cytoplasm</location>
    </subcellularLocation>
</comment>
<evidence type="ECO:0000256" key="13">
    <source>
        <dbReference type="SAM" id="Phobius"/>
    </source>
</evidence>
<evidence type="ECO:0000256" key="5">
    <source>
        <dbReference type="ARBA" id="ARBA00022553"/>
    </source>
</evidence>
<keyword evidence="9 13" id="KW-0812">Transmembrane</keyword>
<dbReference type="Pfam" id="PF00359">
    <property type="entry name" value="PTS_EIIA_2"/>
    <property type="match status" value="1"/>
</dbReference>
<dbReference type="GO" id="GO:0009401">
    <property type="term" value="P:phosphoenolpyruvate-dependent sugar phosphotransferase system"/>
    <property type="evidence" value="ECO:0007669"/>
    <property type="project" value="UniProtKB-KW"/>
</dbReference>
<dbReference type="InterPro" id="IPR004715">
    <property type="entry name" value="PTS_IIA_fruc"/>
</dbReference>
<evidence type="ECO:0000256" key="2">
    <source>
        <dbReference type="ARBA" id="ARBA00004496"/>
    </source>
</evidence>
<dbReference type="GO" id="GO:0005886">
    <property type="term" value="C:plasma membrane"/>
    <property type="evidence" value="ECO:0007669"/>
    <property type="project" value="UniProtKB-SubCell"/>
</dbReference>
<evidence type="ECO:0000256" key="9">
    <source>
        <dbReference type="ARBA" id="ARBA00022692"/>
    </source>
</evidence>
<feature type="transmembrane region" description="Helical" evidence="13">
    <location>
        <begin position="314"/>
        <end position="336"/>
    </location>
</feature>
<evidence type="ECO:0000313" key="17">
    <source>
        <dbReference type="EMBL" id="CBL13495.1"/>
    </source>
</evidence>
<evidence type="ECO:0000259" key="15">
    <source>
        <dbReference type="PROSITE" id="PS51099"/>
    </source>
</evidence>
<keyword evidence="4" id="KW-1003">Cell membrane</keyword>
<dbReference type="KEGG" id="rix:RO1_31630"/>
<gene>
    <name evidence="17" type="ORF">RO1_31630</name>
</gene>
<keyword evidence="6" id="KW-0762">Sugar transport</keyword>
<dbReference type="PATRIC" id="fig|718255.3.peg.488"/>
<feature type="transmembrane region" description="Helical" evidence="13">
    <location>
        <begin position="440"/>
        <end position="458"/>
    </location>
</feature>
<dbReference type="GO" id="GO:0022877">
    <property type="term" value="F:protein-N(PI)-phosphohistidine-fructose phosphotransferase system transporter activity"/>
    <property type="evidence" value="ECO:0007669"/>
    <property type="project" value="InterPro"/>
</dbReference>
<sequence length="645" mass="67636">MKIRDLLAVESIDLNGKVTGKNEALDAMVALMAKSGKINDVEKYRKGVYAREEEGTTGIGEGIAIPHCKSDAVSRPGLAAMVIKDGVDFDALDGEKVSLIFLIAAPNTEDNVHLDVLSKLSVLLMDENFTSGLRNAKTVEEFLSVIDRAEAEKDAEEEKKNSADTKNAAEEKNTENGKLILAVTGCPNGIAHTYMAAENIEKKAKELGCRVKVETRGSGGAKNVLTKAEIAEAACIIVAADTQVPMDRFAGRPVIQCKVSDGISKAEELLDRALNGNVPLYQAKGSSQAADSEEESDSVGHQIYKHLMNGVSHMLPFVIGGGILIAIAFLIDGFAVDLNSLPFDERSNFGTITPMAAMFKSIGGVAFGFMLPILAGFIAMSIADRPGLAVGFVGGAIAANGTSGFLGALVAGFVAGYLVRLLKKLFEKLPEGLEGIKPMLLYPVIGIFLIGVIMTYVVEPPIGALNVMINNGLNSMNGAKAILLGALLGGMMSVDMGGPVNKAAYVFGTASIAAGNYNIMAAVMVGGMVPPLAIALATMFFKNKFTEEERKAGPTNIVMGLSFISEGAIPFAASDPLRVLPSCIIGSAVAGALSMAFNCTLMAPHGGIFVFLTVGHPLLYLVSLAVGSVVGCVILGLLKKDVSKR</sequence>
<dbReference type="InterPro" id="IPR002178">
    <property type="entry name" value="PTS_EIIA_type-2_dom"/>
</dbReference>
<feature type="transmembrane region" description="Helical" evidence="13">
    <location>
        <begin position="519"/>
        <end position="541"/>
    </location>
</feature>
<dbReference type="EMBL" id="FP929050">
    <property type="protein sequence ID" value="CBL13495.1"/>
    <property type="molecule type" value="Genomic_DNA"/>
</dbReference>
<feature type="domain" description="PTS EIIA type-2" evidence="14">
    <location>
        <begin position="5"/>
        <end position="149"/>
    </location>
</feature>
<evidence type="ECO:0000259" key="16">
    <source>
        <dbReference type="PROSITE" id="PS51104"/>
    </source>
</evidence>
<dbReference type="InterPro" id="IPR016152">
    <property type="entry name" value="PTrfase/Anion_transptr"/>
</dbReference>
<feature type="transmembrane region" description="Helical" evidence="13">
    <location>
        <begin position="357"/>
        <end position="383"/>
    </location>
</feature>
<reference evidence="17 18" key="1">
    <citation type="submission" date="2010-03" db="EMBL/GenBank/DDBJ databases">
        <title>The genome sequence of Roseburia intestinalis XB6B4.</title>
        <authorList>
            <consortium name="metaHIT consortium -- http://www.metahit.eu/"/>
            <person name="Pajon A."/>
            <person name="Turner K."/>
            <person name="Parkhill J."/>
            <person name="Bernalier A."/>
        </authorList>
    </citation>
    <scope>NUCLEOTIDE SEQUENCE [LARGE SCALE GENOMIC DNA]</scope>
    <source>
        <strain evidence="17 18">XB6B4</strain>
    </source>
</reference>
<feature type="transmembrane region" description="Helical" evidence="13">
    <location>
        <begin position="618"/>
        <end position="638"/>
    </location>
</feature>
<feature type="domain" description="PTS EIIC type-2" evidence="16">
    <location>
        <begin position="303"/>
        <end position="645"/>
    </location>
</feature>